<evidence type="ECO:0008006" key="14">
    <source>
        <dbReference type="Google" id="ProtNLM"/>
    </source>
</evidence>
<dbReference type="Gene3D" id="3.90.290.10">
    <property type="entry name" value="TGF-beta binding (TB) domain"/>
    <property type="match status" value="1"/>
</dbReference>
<dbReference type="GO" id="GO:0005509">
    <property type="term" value="F:calcium ion binding"/>
    <property type="evidence" value="ECO:0007669"/>
    <property type="project" value="InterPro"/>
</dbReference>
<dbReference type="InterPro" id="IPR049883">
    <property type="entry name" value="NOTCH1_EGF-like"/>
</dbReference>
<keyword evidence="13" id="KW-1185">Reference proteome</keyword>
<dbReference type="FunFam" id="2.10.25.10:FF:000038">
    <property type="entry name" value="Fibrillin 2"/>
    <property type="match status" value="1"/>
</dbReference>
<dbReference type="Gene3D" id="2.90.20.10">
    <property type="entry name" value="Plasmodium vivax P25 domain"/>
    <property type="match status" value="1"/>
</dbReference>
<evidence type="ECO:0000256" key="8">
    <source>
        <dbReference type="ARBA" id="ARBA00023180"/>
    </source>
</evidence>
<evidence type="ECO:0000313" key="13">
    <source>
        <dbReference type="Proteomes" id="UP000678499"/>
    </source>
</evidence>
<dbReference type="FunFam" id="2.10.25.10:FF:000010">
    <property type="entry name" value="Pro-epidermal growth factor"/>
    <property type="match status" value="1"/>
</dbReference>
<evidence type="ECO:0000256" key="9">
    <source>
        <dbReference type="PROSITE-ProRule" id="PRU00076"/>
    </source>
</evidence>
<feature type="domain" description="EGF-like" evidence="10">
    <location>
        <begin position="415"/>
        <end position="453"/>
    </location>
</feature>
<dbReference type="FunFam" id="2.10.25.10:FF:000119">
    <property type="entry name" value="vitamin K-dependent protein S"/>
    <property type="match status" value="1"/>
</dbReference>
<dbReference type="SUPFAM" id="SSF57196">
    <property type="entry name" value="EGF/Laminin"/>
    <property type="match status" value="3"/>
</dbReference>
<feature type="domain" description="EGF-like" evidence="10">
    <location>
        <begin position="292"/>
        <end position="333"/>
    </location>
</feature>
<dbReference type="InterPro" id="IPR018097">
    <property type="entry name" value="EGF_Ca-bd_CS"/>
</dbReference>
<evidence type="ECO:0000256" key="1">
    <source>
        <dbReference type="ARBA" id="ARBA00004498"/>
    </source>
</evidence>
<dbReference type="SUPFAM" id="SSF57184">
    <property type="entry name" value="Growth factor receptor domain"/>
    <property type="match status" value="3"/>
</dbReference>
<evidence type="ECO:0000256" key="3">
    <source>
        <dbReference type="ARBA" id="ARBA00022530"/>
    </source>
</evidence>
<dbReference type="SMART" id="SM00179">
    <property type="entry name" value="EGF_CA"/>
    <property type="match status" value="10"/>
</dbReference>
<comment type="subcellular location">
    <subcellularLocation>
        <location evidence="1">Secreted</location>
        <location evidence="1">Extracellular space</location>
        <location evidence="1">Extracellular matrix</location>
    </subcellularLocation>
</comment>
<dbReference type="Pfam" id="PF07645">
    <property type="entry name" value="EGF_CA"/>
    <property type="match status" value="8"/>
</dbReference>
<evidence type="ECO:0000256" key="7">
    <source>
        <dbReference type="ARBA" id="ARBA00023157"/>
    </source>
</evidence>
<dbReference type="OrthoDB" id="10045365at2759"/>
<evidence type="ECO:0000256" key="5">
    <source>
        <dbReference type="ARBA" id="ARBA00022729"/>
    </source>
</evidence>
<keyword evidence="8" id="KW-0325">Glycoprotein</keyword>
<dbReference type="EMBL" id="CAJPEX010000007">
    <property type="protein sequence ID" value="CAG0912311.1"/>
    <property type="molecule type" value="Genomic_DNA"/>
</dbReference>
<protein>
    <recommendedName>
        <fullName evidence="14">Fibrillin-2</fullName>
    </recommendedName>
</protein>
<feature type="domain" description="EGF-like" evidence="10">
    <location>
        <begin position="159"/>
        <end position="201"/>
    </location>
</feature>
<gene>
    <name evidence="12" type="ORF">NMOB1V02_LOCUS106</name>
</gene>
<dbReference type="Pfam" id="PF00683">
    <property type="entry name" value="TB"/>
    <property type="match status" value="1"/>
</dbReference>
<evidence type="ECO:0000259" key="10">
    <source>
        <dbReference type="PROSITE" id="PS50026"/>
    </source>
</evidence>
<dbReference type="InterPro" id="IPR052080">
    <property type="entry name" value="vWF_C/EGF_Fibrillin"/>
</dbReference>
<feature type="domain" description="EGF-like" evidence="10">
    <location>
        <begin position="334"/>
        <end position="374"/>
    </location>
</feature>
<dbReference type="PANTHER" id="PTHR47333">
    <property type="entry name" value="VON WILLEBRAND FACTOR C AND EGF DOMAIN-CONTAINING PROTEIN"/>
    <property type="match status" value="1"/>
</dbReference>
<keyword evidence="6" id="KW-0677">Repeat</keyword>
<dbReference type="FunFam" id="2.10.25.10:FF:000003">
    <property type="entry name" value="fibrillin-1 isoform X1"/>
    <property type="match status" value="3"/>
</dbReference>
<reference evidence="12" key="1">
    <citation type="submission" date="2020-11" db="EMBL/GenBank/DDBJ databases">
        <authorList>
            <person name="Tran Van P."/>
        </authorList>
    </citation>
    <scope>NUCLEOTIDE SEQUENCE</scope>
</reference>
<comment type="caution">
    <text evidence="9">Lacks conserved residue(s) required for the propagation of feature annotation.</text>
</comment>
<dbReference type="FunFam" id="2.10.25.10:FF:000005">
    <property type="entry name" value="Fibrillin 2"/>
    <property type="match status" value="1"/>
</dbReference>
<evidence type="ECO:0000256" key="4">
    <source>
        <dbReference type="ARBA" id="ARBA00022536"/>
    </source>
</evidence>
<evidence type="ECO:0000256" key="6">
    <source>
        <dbReference type="ARBA" id="ARBA00022737"/>
    </source>
</evidence>
<dbReference type="PANTHER" id="PTHR47333:SF4">
    <property type="entry name" value="EGF-LIKE DOMAIN-CONTAINING PROTEIN"/>
    <property type="match status" value="1"/>
</dbReference>
<dbReference type="InterPro" id="IPR013032">
    <property type="entry name" value="EGF-like_CS"/>
</dbReference>
<organism evidence="12">
    <name type="scientific">Notodromas monacha</name>
    <dbReference type="NCBI Taxonomy" id="399045"/>
    <lineage>
        <taxon>Eukaryota</taxon>
        <taxon>Metazoa</taxon>
        <taxon>Ecdysozoa</taxon>
        <taxon>Arthropoda</taxon>
        <taxon>Crustacea</taxon>
        <taxon>Oligostraca</taxon>
        <taxon>Ostracoda</taxon>
        <taxon>Podocopa</taxon>
        <taxon>Podocopida</taxon>
        <taxon>Cypridocopina</taxon>
        <taxon>Cypridoidea</taxon>
        <taxon>Cyprididae</taxon>
        <taxon>Notodromas</taxon>
    </lineage>
</organism>
<keyword evidence="2" id="KW-0964">Secreted</keyword>
<name>A0A7R9BBL8_9CRUS</name>
<keyword evidence="3" id="KW-0272">Extracellular matrix</keyword>
<dbReference type="SUPFAM" id="SSF57581">
    <property type="entry name" value="TB module/8-cys domain"/>
    <property type="match status" value="1"/>
</dbReference>
<dbReference type="PROSITE" id="PS01187">
    <property type="entry name" value="EGF_CA"/>
    <property type="match status" value="3"/>
</dbReference>
<feature type="domain" description="TB" evidence="11">
    <location>
        <begin position="207"/>
        <end position="260"/>
    </location>
</feature>
<dbReference type="SMART" id="SM00181">
    <property type="entry name" value="EGF"/>
    <property type="match status" value="10"/>
</dbReference>
<dbReference type="InterPro" id="IPR000742">
    <property type="entry name" value="EGF"/>
</dbReference>
<dbReference type="Proteomes" id="UP000678499">
    <property type="component" value="Unassembled WGS sequence"/>
</dbReference>
<proteinExistence type="predicted"/>
<keyword evidence="7 9" id="KW-1015">Disulfide bond</keyword>
<feature type="domain" description="EGF-like" evidence="10">
    <location>
        <begin position="27"/>
        <end position="67"/>
    </location>
</feature>
<dbReference type="Pfam" id="PF12661">
    <property type="entry name" value="hEGF"/>
    <property type="match status" value="1"/>
</dbReference>
<feature type="domain" description="EGF-like" evidence="10">
    <location>
        <begin position="68"/>
        <end position="108"/>
    </location>
</feature>
<accession>A0A7R9BBL8</accession>
<dbReference type="InterPro" id="IPR009030">
    <property type="entry name" value="Growth_fac_rcpt_cys_sf"/>
</dbReference>
<dbReference type="InterPro" id="IPR001881">
    <property type="entry name" value="EGF-like_Ca-bd_dom"/>
</dbReference>
<dbReference type="PROSITE" id="PS50026">
    <property type="entry name" value="EGF_3"/>
    <property type="match status" value="9"/>
</dbReference>
<feature type="domain" description="EGF-like" evidence="10">
    <location>
        <begin position="546"/>
        <end position="581"/>
    </location>
</feature>
<dbReference type="InterPro" id="IPR000152">
    <property type="entry name" value="EGF-type_Asp/Asn_hydroxyl_site"/>
</dbReference>
<feature type="domain" description="EGF-like" evidence="10">
    <location>
        <begin position="115"/>
        <end position="158"/>
    </location>
</feature>
<evidence type="ECO:0000259" key="11">
    <source>
        <dbReference type="PROSITE" id="PS51364"/>
    </source>
</evidence>
<dbReference type="PROSITE" id="PS00010">
    <property type="entry name" value="ASX_HYDROXYL"/>
    <property type="match status" value="9"/>
</dbReference>
<keyword evidence="5" id="KW-0732">Signal</keyword>
<feature type="disulfide bond" evidence="9">
    <location>
        <begin position="550"/>
        <end position="560"/>
    </location>
</feature>
<evidence type="ECO:0000313" key="12">
    <source>
        <dbReference type="EMBL" id="CAD7272159.1"/>
    </source>
</evidence>
<dbReference type="PROSITE" id="PS51364">
    <property type="entry name" value="TB"/>
    <property type="match status" value="1"/>
</dbReference>
<dbReference type="GO" id="GO:0071944">
    <property type="term" value="C:cell periphery"/>
    <property type="evidence" value="ECO:0007669"/>
    <property type="project" value="UniProtKB-ARBA"/>
</dbReference>
<feature type="domain" description="EGF-like" evidence="10">
    <location>
        <begin position="375"/>
        <end position="414"/>
    </location>
</feature>
<dbReference type="Gene3D" id="2.10.25.10">
    <property type="entry name" value="Laminin"/>
    <property type="match status" value="8"/>
</dbReference>
<dbReference type="InterPro" id="IPR036773">
    <property type="entry name" value="TB_dom_sf"/>
</dbReference>
<sequence>MPDPDVAIESDGVKGERNNAFGFSFADDDECSRHPGICGNGSCTNVVGGFQCSCAPGFAPGLDGRCKDVDECAEQLHNCAFRCLNNEGSYRCICPYGYSLAPDGRHCRAWACVLDVDECAARTSNCRPPMQCKNLIGGFTCVCADGYEESPPGSKICQDIDECRVNPEACSNGDCINTAGSFACNCDEGFRSASKNRTDCEEDHRTGYCYQGVNRGHCLPDARSKIKVSKAGCCCSMGRAWGPHCEPCPAPRSRQYLRLCLETGYLGNGTAIPAGKNECVMVCFRRFSDPPDIDECATIPELCKNGRCINSMGSYKCACDRGYERDAHQTRCIDVNECNLEPKVCEEGCRNTPGSFECTCPPGFTLSVDSRRCADVDECAKNLHTCSHSCVNTQGSYKCSCPPGYSETGNDQCTDINECAEQPELCQPHGVCRNTAGSFKCVCPRGYQLDHQGISCIDVNECEDDAKCDYGCQPYPAGTIRVLYSAIPHCCQLKNTESNGTWNRETSVHPSSPRVFLLPQNLLGTYACTCIDGLVPHNYWKKSCVSPDECVGDPCGSALCQNSGLGYKCMCPAGYDFDSVQLICVPAPSGCAASICAFTCRPAGNAYSCGCPPGYQTIGQGHCLQTVGSPSQKNFPSRFDYGHLSYGEYLEPPSNENLQGEPLNVVADGGVADSGSDMLSDLSLNPVGKWPTDHRLCRHFEWLLLLSALGETISRSFSDLIKNSSELICSANDFLLKIKCSRRDSKCKGSV</sequence>
<keyword evidence="4 9" id="KW-0245">EGF-like domain</keyword>
<dbReference type="PROSITE" id="PS01186">
    <property type="entry name" value="EGF_2"/>
    <property type="match status" value="5"/>
</dbReference>
<dbReference type="CDD" id="cd00054">
    <property type="entry name" value="EGF_CA"/>
    <property type="match status" value="4"/>
</dbReference>
<dbReference type="AlphaFoldDB" id="A0A7R9BBL8"/>
<dbReference type="InterPro" id="IPR017878">
    <property type="entry name" value="TB_dom"/>
</dbReference>
<evidence type="ECO:0000256" key="2">
    <source>
        <dbReference type="ARBA" id="ARBA00022525"/>
    </source>
</evidence>
<dbReference type="EMBL" id="OA882044">
    <property type="protein sequence ID" value="CAD7272159.1"/>
    <property type="molecule type" value="Genomic_DNA"/>
</dbReference>